<dbReference type="AlphaFoldDB" id="A0A5B2V7D6"/>
<protein>
    <recommendedName>
        <fullName evidence="3">Flagellar FliJ protein</fullName>
    </recommendedName>
</protein>
<reference evidence="1 2" key="2">
    <citation type="submission" date="2019-09" db="EMBL/GenBank/DDBJ databases">
        <authorList>
            <person name="Jin C."/>
        </authorList>
    </citation>
    <scope>NUCLEOTIDE SEQUENCE [LARGE SCALE GENOMIC DNA]</scope>
    <source>
        <strain evidence="1 2">BN140002</strain>
    </source>
</reference>
<organism evidence="1 2">
    <name type="scientific">Salinarimonas soli</name>
    <dbReference type="NCBI Taxonomy" id="1638099"/>
    <lineage>
        <taxon>Bacteria</taxon>
        <taxon>Pseudomonadati</taxon>
        <taxon>Pseudomonadota</taxon>
        <taxon>Alphaproteobacteria</taxon>
        <taxon>Hyphomicrobiales</taxon>
        <taxon>Salinarimonadaceae</taxon>
        <taxon>Salinarimonas</taxon>
    </lineage>
</organism>
<accession>A0A5B2V7D6</accession>
<proteinExistence type="predicted"/>
<dbReference type="RefSeq" id="WP_149822037.1">
    <property type="nucleotide sequence ID" value="NZ_VUOA01000045.1"/>
</dbReference>
<gene>
    <name evidence="1" type="ORF">F0L46_23425</name>
</gene>
<name>A0A5B2V7D6_9HYPH</name>
<evidence type="ECO:0000313" key="2">
    <source>
        <dbReference type="Proteomes" id="UP000323142"/>
    </source>
</evidence>
<sequence>MTAGSRRLDAVKRIQSVQAQKHRLEEWRLAEVQRRENENRATREAIIAALDGSNPLHGLFVAAGAKRLEALSAQGHRLAAERAAQAGAALEQARRVKACEKLVAVAELACEEERRRLELLDYLDGAFAAGDASPT</sequence>
<dbReference type="EMBL" id="VUOA01000045">
    <property type="protein sequence ID" value="KAA2234718.1"/>
    <property type="molecule type" value="Genomic_DNA"/>
</dbReference>
<reference evidence="1 2" key="1">
    <citation type="submission" date="2019-09" db="EMBL/GenBank/DDBJ databases">
        <title>Salinarimonas rosea gen. nov., sp. nov., a new member of the a-2 subgroup of the Proteobacteria.</title>
        <authorList>
            <person name="Liu J."/>
        </authorList>
    </citation>
    <scope>NUCLEOTIDE SEQUENCE [LARGE SCALE GENOMIC DNA]</scope>
    <source>
        <strain evidence="1 2">BN140002</strain>
    </source>
</reference>
<keyword evidence="2" id="KW-1185">Reference proteome</keyword>
<dbReference type="OrthoDB" id="7916473at2"/>
<comment type="caution">
    <text evidence="1">The sequence shown here is derived from an EMBL/GenBank/DDBJ whole genome shotgun (WGS) entry which is preliminary data.</text>
</comment>
<evidence type="ECO:0000313" key="1">
    <source>
        <dbReference type="EMBL" id="KAA2234718.1"/>
    </source>
</evidence>
<evidence type="ECO:0008006" key="3">
    <source>
        <dbReference type="Google" id="ProtNLM"/>
    </source>
</evidence>
<dbReference type="Proteomes" id="UP000323142">
    <property type="component" value="Unassembled WGS sequence"/>
</dbReference>